<gene>
    <name evidence="1" type="ORF">AB1Y20_001301</name>
</gene>
<organism evidence="1 2">
    <name type="scientific">Prymnesium parvum</name>
    <name type="common">Toxic golden alga</name>
    <dbReference type="NCBI Taxonomy" id="97485"/>
    <lineage>
        <taxon>Eukaryota</taxon>
        <taxon>Haptista</taxon>
        <taxon>Haptophyta</taxon>
        <taxon>Prymnesiophyceae</taxon>
        <taxon>Prymnesiales</taxon>
        <taxon>Prymnesiaceae</taxon>
        <taxon>Prymnesium</taxon>
    </lineage>
</organism>
<accession>A0AB34KD65</accession>
<reference evidence="1 2" key="1">
    <citation type="journal article" date="2024" name="Science">
        <title>Giant polyketide synthase enzymes in the biosynthesis of giant marine polyether toxins.</title>
        <authorList>
            <person name="Fallon T.R."/>
            <person name="Shende V.V."/>
            <person name="Wierzbicki I.H."/>
            <person name="Pendleton A.L."/>
            <person name="Watervoot N.F."/>
            <person name="Auber R.P."/>
            <person name="Gonzalez D.J."/>
            <person name="Wisecaver J.H."/>
            <person name="Moore B.S."/>
        </authorList>
    </citation>
    <scope>NUCLEOTIDE SEQUENCE [LARGE SCALE GENOMIC DNA]</scope>
    <source>
        <strain evidence="1 2">12B1</strain>
    </source>
</reference>
<evidence type="ECO:0008006" key="3">
    <source>
        <dbReference type="Google" id="ProtNLM"/>
    </source>
</evidence>
<evidence type="ECO:0000313" key="1">
    <source>
        <dbReference type="EMBL" id="KAL1530395.1"/>
    </source>
</evidence>
<dbReference type="EMBL" id="JBGBPQ010000001">
    <property type="protein sequence ID" value="KAL1530395.1"/>
    <property type="molecule type" value="Genomic_DNA"/>
</dbReference>
<dbReference type="AlphaFoldDB" id="A0AB34KD65"/>
<protein>
    <recommendedName>
        <fullName evidence="3">Anaphase-promoting complex subunit 1</fullName>
    </recommendedName>
</protein>
<keyword evidence="2" id="KW-1185">Reference proteome</keyword>
<comment type="caution">
    <text evidence="1">The sequence shown here is derived from an EMBL/GenBank/DDBJ whole genome shotgun (WGS) entry which is preliminary data.</text>
</comment>
<sequence length="754" mass="79384">MWSTRVLGSLTFAPLQQPLLSCDPTHGLLAVSTCGYVVRVARMQDGESAGCGLRVVWVRRLAERAVLLRLVGKDRPMLLVVTAAGSLFAWDAEDDMAEVRASKRMRRGEGEGSAQLPERTSLCATHAVETAHLSSHGVLLCRTAAPALLVPWAALDAAGPSGPPPLELLGEARLVCVEAVANREWPRAPTEEAAARAPPHLLEPDFFHAVCGGASTGLLLADERGALRCLAGAAAGGALRTDGTRLVAMLGEPPAAVLLISRGEARGVDMVALVGQRGGVLLLSAAEGGGLSREMWQQPVAGVCAACALPGGKLVLAAADGVHLIDLPPRHGPDRRATAVAAAGGAATGGVPSLASQLLGIAGHLACVELATRRAAGDPLRVVVLCASGVLRYIVLTPPSKELTPSEKSRGGAQCGCEEALALAATDYSGTYDEWRVRECLRQIGEGSAALSTAQQQLFREEEALREINLARQTMHALRSSQPRLKIVEDGRILAEVHNSSELALSEGWSLSAVLMLRNPLLHSDQGSGLGTMRCSSCSVPLCGLPAGARWQVKLPLSLSLWQADAVISLLLHFESHCQGEGTEGPVDRPPQSSACAFLGVHHIGPLHLLRPRCQGPTYPRPPTSAILPFLLVNRAIRSANPKVPERDTQCKLWVLLASCDALNERLTMLVDGASTSVARSGELLPPSRGIKHEAVFAELPDGKLVNLQLSLSTSGSTVQPPSCGAQLLLRMDDCRRARVALAACSRETTAPNE</sequence>
<name>A0AB34KD65_PRYPA</name>
<proteinExistence type="predicted"/>
<evidence type="ECO:0000313" key="2">
    <source>
        <dbReference type="Proteomes" id="UP001515480"/>
    </source>
</evidence>
<dbReference type="Proteomes" id="UP001515480">
    <property type="component" value="Unassembled WGS sequence"/>
</dbReference>